<dbReference type="EMBL" id="MCGN01000002">
    <property type="protein sequence ID" value="ORZ01623.1"/>
    <property type="molecule type" value="Genomic_DNA"/>
</dbReference>
<proteinExistence type="predicted"/>
<dbReference type="STRING" id="13706.A0A1X2HQF3"/>
<name>A0A1X2HQF3_SYNRA</name>
<dbReference type="InterPro" id="IPR050987">
    <property type="entry name" value="AtrR-like"/>
</dbReference>
<dbReference type="CDD" id="cd12148">
    <property type="entry name" value="fungal_TF_MHR"/>
    <property type="match status" value="1"/>
</dbReference>
<keyword evidence="7" id="KW-1185">Reference proteome</keyword>
<comment type="caution">
    <text evidence="6">The sequence shown here is derived from an EMBL/GenBank/DDBJ whole genome shotgun (WGS) entry which is preliminary data.</text>
</comment>
<comment type="subcellular location">
    <subcellularLocation>
        <location evidence="1">Nucleus</location>
    </subcellularLocation>
</comment>
<dbReference type="Pfam" id="PF04082">
    <property type="entry name" value="Fungal_trans"/>
    <property type="match status" value="1"/>
</dbReference>
<evidence type="ECO:0000256" key="3">
    <source>
        <dbReference type="ARBA" id="ARBA00023125"/>
    </source>
</evidence>
<evidence type="ECO:0000256" key="2">
    <source>
        <dbReference type="ARBA" id="ARBA00022723"/>
    </source>
</evidence>
<evidence type="ECO:0000259" key="5">
    <source>
        <dbReference type="Pfam" id="PF04082"/>
    </source>
</evidence>
<dbReference type="PANTHER" id="PTHR46910:SF3">
    <property type="entry name" value="HALOTOLERANCE PROTEIN 9-RELATED"/>
    <property type="match status" value="1"/>
</dbReference>
<dbReference type="InterPro" id="IPR007219">
    <property type="entry name" value="XnlR_reg_dom"/>
</dbReference>
<reference evidence="6 7" key="1">
    <citation type="submission" date="2016-07" db="EMBL/GenBank/DDBJ databases">
        <title>Pervasive Adenine N6-methylation of Active Genes in Fungi.</title>
        <authorList>
            <consortium name="DOE Joint Genome Institute"/>
            <person name="Mondo S.J."/>
            <person name="Dannebaum R.O."/>
            <person name="Kuo R.C."/>
            <person name="Labutti K."/>
            <person name="Haridas S."/>
            <person name="Kuo A."/>
            <person name="Salamov A."/>
            <person name="Ahrendt S.R."/>
            <person name="Lipzen A."/>
            <person name="Sullivan W."/>
            <person name="Andreopoulos W.B."/>
            <person name="Clum A."/>
            <person name="Lindquist E."/>
            <person name="Daum C."/>
            <person name="Ramamoorthy G.K."/>
            <person name="Gryganskyi A."/>
            <person name="Culley D."/>
            <person name="Magnuson J.K."/>
            <person name="James T.Y."/>
            <person name="O'Malley M.A."/>
            <person name="Stajich J.E."/>
            <person name="Spatafora J.W."/>
            <person name="Visel A."/>
            <person name="Grigoriev I.V."/>
        </authorList>
    </citation>
    <scope>NUCLEOTIDE SEQUENCE [LARGE SCALE GENOMIC DNA]</scope>
    <source>
        <strain evidence="6 7">NRRL 2496</strain>
    </source>
</reference>
<organism evidence="6 7">
    <name type="scientific">Syncephalastrum racemosum</name>
    <name type="common">Filamentous fungus</name>
    <dbReference type="NCBI Taxonomy" id="13706"/>
    <lineage>
        <taxon>Eukaryota</taxon>
        <taxon>Fungi</taxon>
        <taxon>Fungi incertae sedis</taxon>
        <taxon>Mucoromycota</taxon>
        <taxon>Mucoromycotina</taxon>
        <taxon>Mucoromycetes</taxon>
        <taxon>Mucorales</taxon>
        <taxon>Syncephalastraceae</taxon>
        <taxon>Syncephalastrum</taxon>
    </lineage>
</organism>
<dbReference type="AlphaFoldDB" id="A0A1X2HQF3"/>
<dbReference type="PANTHER" id="PTHR46910">
    <property type="entry name" value="TRANSCRIPTION FACTOR PDR1"/>
    <property type="match status" value="1"/>
</dbReference>
<dbReference type="OrthoDB" id="2260578at2759"/>
<dbReference type="GO" id="GO:0003677">
    <property type="term" value="F:DNA binding"/>
    <property type="evidence" value="ECO:0007669"/>
    <property type="project" value="UniProtKB-KW"/>
</dbReference>
<dbReference type="GO" id="GO:0005634">
    <property type="term" value="C:nucleus"/>
    <property type="evidence" value="ECO:0007669"/>
    <property type="project" value="UniProtKB-SubCell"/>
</dbReference>
<dbReference type="GO" id="GO:0006351">
    <property type="term" value="P:DNA-templated transcription"/>
    <property type="evidence" value="ECO:0007669"/>
    <property type="project" value="InterPro"/>
</dbReference>
<dbReference type="OMA" id="ENRTHRM"/>
<sequence length="463" mass="52928">MQHSLQDMDPLLRTAVMLLGRRYYWGDTISDHQQEAWNKMYLRCSDQLLTETPRLSTVQALAITCWYAYLTGDMQRCDVMREHLVKLVRNLHLCRHPDASLGGIVQIELHQRAFWVVYVMDKWLALCTGRALLHRASHWDCKWPQFEDSQLHAIDHKRLQAYKEKATHFAVDYALQVTAFADMIKLAIIVDEFVSQKATAEMSIQALTSWLLNLPSYLEYSKPTGDCPPSPITRIYHMLYYTVQIFLHQQSTTDRLGLSICTTAAITIIHIAEQMMQHHQDRYLCNTFLVSLTAAAALHLENAARCDASAKLHLRQSLRVLQNANCTLLSRRRFDALCDRLFGKHGISLVEEHVHELKTKRQLQPSVKSEVNIDELLTLAGITDMTSVDWLNDIATFNSIVDPVPLLGSQPSPGSSDSYSPTLSCNFVSPSQLETKHPPLHDVYSFTFSQQHFLVDSDFPFIQ</sequence>
<dbReference type="Proteomes" id="UP000242180">
    <property type="component" value="Unassembled WGS sequence"/>
</dbReference>
<dbReference type="GO" id="GO:0003700">
    <property type="term" value="F:DNA-binding transcription factor activity"/>
    <property type="evidence" value="ECO:0007669"/>
    <property type="project" value="InterPro"/>
</dbReference>
<keyword evidence="2" id="KW-0479">Metal-binding</keyword>
<keyword evidence="4" id="KW-0539">Nucleus</keyword>
<gene>
    <name evidence="6" type="ORF">BCR43DRAFT_186301</name>
</gene>
<feature type="domain" description="Xylanolytic transcriptional activator regulatory" evidence="5">
    <location>
        <begin position="10"/>
        <end position="149"/>
    </location>
</feature>
<keyword evidence="3" id="KW-0238">DNA-binding</keyword>
<accession>A0A1X2HQF3</accession>
<evidence type="ECO:0000313" key="7">
    <source>
        <dbReference type="Proteomes" id="UP000242180"/>
    </source>
</evidence>
<dbReference type="GO" id="GO:0008270">
    <property type="term" value="F:zinc ion binding"/>
    <property type="evidence" value="ECO:0007669"/>
    <property type="project" value="InterPro"/>
</dbReference>
<evidence type="ECO:0000256" key="1">
    <source>
        <dbReference type="ARBA" id="ARBA00004123"/>
    </source>
</evidence>
<evidence type="ECO:0000313" key="6">
    <source>
        <dbReference type="EMBL" id="ORZ01623.1"/>
    </source>
</evidence>
<dbReference type="InParanoid" id="A0A1X2HQF3"/>
<evidence type="ECO:0000256" key="4">
    <source>
        <dbReference type="ARBA" id="ARBA00023242"/>
    </source>
</evidence>
<protein>
    <recommendedName>
        <fullName evidence="5">Xylanolytic transcriptional activator regulatory domain-containing protein</fullName>
    </recommendedName>
</protein>